<dbReference type="InterPro" id="IPR001387">
    <property type="entry name" value="Cro/C1-type_HTH"/>
</dbReference>
<dbReference type="GO" id="GO:0016787">
    <property type="term" value="F:hydrolase activity"/>
    <property type="evidence" value="ECO:0007669"/>
    <property type="project" value="UniProtKB-KW"/>
</dbReference>
<feature type="domain" description="HTH cro/C1-type" evidence="6">
    <location>
        <begin position="34"/>
        <end position="88"/>
    </location>
</feature>
<dbReference type="SMART" id="SM00530">
    <property type="entry name" value="HTH_XRE"/>
    <property type="match status" value="1"/>
</dbReference>
<feature type="transmembrane region" description="Helical" evidence="5">
    <location>
        <begin position="103"/>
        <end position="128"/>
    </location>
</feature>
<evidence type="ECO:0000256" key="2">
    <source>
        <dbReference type="ARBA" id="ARBA00022692"/>
    </source>
</evidence>
<keyword evidence="8" id="KW-1185">Reference proteome</keyword>
<dbReference type="OrthoDB" id="1357763at2"/>
<keyword evidence="3 5" id="KW-1133">Transmembrane helix</keyword>
<feature type="transmembrane region" description="Helical" evidence="5">
    <location>
        <begin position="173"/>
        <end position="195"/>
    </location>
</feature>
<evidence type="ECO:0000256" key="5">
    <source>
        <dbReference type="SAM" id="Phobius"/>
    </source>
</evidence>
<dbReference type="CDD" id="cd00093">
    <property type="entry name" value="HTH_XRE"/>
    <property type="match status" value="1"/>
</dbReference>
<dbReference type="GO" id="GO:0003677">
    <property type="term" value="F:DNA binding"/>
    <property type="evidence" value="ECO:0007669"/>
    <property type="project" value="InterPro"/>
</dbReference>
<protein>
    <submittedName>
        <fullName evidence="7">Serine hydrolase</fullName>
    </submittedName>
</protein>
<dbReference type="SUPFAM" id="SSF47413">
    <property type="entry name" value="lambda repressor-like DNA-binding domains"/>
    <property type="match status" value="1"/>
</dbReference>
<keyword evidence="2 5" id="KW-0812">Transmembrane</keyword>
<dbReference type="Pfam" id="PF01381">
    <property type="entry name" value="HTH_3"/>
    <property type="match status" value="1"/>
</dbReference>
<keyword evidence="4 5" id="KW-0472">Membrane</keyword>
<dbReference type="Gene3D" id="3.40.710.10">
    <property type="entry name" value="DD-peptidase/beta-lactamase superfamily"/>
    <property type="match status" value="1"/>
</dbReference>
<evidence type="ECO:0000256" key="3">
    <source>
        <dbReference type="ARBA" id="ARBA00022989"/>
    </source>
</evidence>
<evidence type="ECO:0000313" key="7">
    <source>
        <dbReference type="EMBL" id="MUV05010.1"/>
    </source>
</evidence>
<proteinExistence type="predicted"/>
<dbReference type="InterPro" id="IPR001466">
    <property type="entry name" value="Beta-lactam-related"/>
</dbReference>
<dbReference type="PROSITE" id="PS50943">
    <property type="entry name" value="HTH_CROC1"/>
    <property type="match status" value="1"/>
</dbReference>
<keyword evidence="7" id="KW-0378">Hydrolase</keyword>
<evidence type="ECO:0000256" key="1">
    <source>
        <dbReference type="ARBA" id="ARBA00004141"/>
    </source>
</evidence>
<dbReference type="Proteomes" id="UP000433945">
    <property type="component" value="Unassembled WGS sequence"/>
</dbReference>
<dbReference type="SUPFAM" id="SSF56601">
    <property type="entry name" value="beta-lactamase/transpeptidase-like"/>
    <property type="match status" value="1"/>
</dbReference>
<dbReference type="Pfam" id="PF00144">
    <property type="entry name" value="Beta-lactamase"/>
    <property type="match status" value="1"/>
</dbReference>
<dbReference type="PANTHER" id="PTHR43283">
    <property type="entry name" value="BETA-LACTAMASE-RELATED"/>
    <property type="match status" value="1"/>
</dbReference>
<sequence>MTCKCRGKGRADRIHLLHNLKLKIMKNQSIAERLKYQRKIKGLSQEELSLRTNVTVRTIQRIENADVNPHLNTIKLLAAALDVAVNDLLPLDDPKEETIKKKWLLLIHATPLLGLFIPLCNVLIPLFLWIHKREDNPIYDKHGIKVINFQISVLIYAVLSFVALMTIGTGLGFLIFILTVPFCIAIVIFNIIYVLKKDKCYYPLSIPFLKYKKGATSKILAVILIMAFVSSCNTKSNNTIERLDGSTIIKDSVSYKIDHLTKEANVTGMAVAIFNNNQPVYEHVTGYKNGAEKLLLTDSTSIYGASLSKAVFAVLTMKMVEDGVIDLDTPLESYLPKKIYEYDAQTKWHDDYRNLETDSLYHKITARMCLAHTTGFINWRFFEPDMKLKVHGTPGEKYSYSGEGFVYLQVVLEKITGKNLEELVQENIFKPLGMDHSAFEWKPEFEKDFAYGHAKDGNLYEKDKDNEPRSASTMETTFSDYVKFLTAVLNNKLISKESTNEMFSPQVKINSLTQFNEGAKLTTDKYEDIKLSYGLGWGYLETPYGIGVFKGGHGSGFQHYSIIFPKSGKGILIMSNSDNAESVFKELLEYSIADKYMPWQWLNYIPYK</sequence>
<organism evidence="7 8">
    <name type="scientific">Flavobacterium rakeshii</name>
    <dbReference type="NCBI Taxonomy" id="1038845"/>
    <lineage>
        <taxon>Bacteria</taxon>
        <taxon>Pseudomonadati</taxon>
        <taxon>Bacteroidota</taxon>
        <taxon>Flavobacteriia</taxon>
        <taxon>Flavobacteriales</taxon>
        <taxon>Flavobacteriaceae</taxon>
        <taxon>Flavobacterium</taxon>
    </lineage>
</organism>
<feature type="transmembrane region" description="Helical" evidence="5">
    <location>
        <begin position="149"/>
        <end position="167"/>
    </location>
</feature>
<accession>A0A6N8HH32</accession>
<evidence type="ECO:0000256" key="4">
    <source>
        <dbReference type="ARBA" id="ARBA00023136"/>
    </source>
</evidence>
<name>A0A6N8HH32_9FLAO</name>
<dbReference type="Gene3D" id="1.10.260.40">
    <property type="entry name" value="lambda repressor-like DNA-binding domains"/>
    <property type="match status" value="1"/>
</dbReference>
<dbReference type="InterPro" id="IPR010982">
    <property type="entry name" value="Lambda_DNA-bd_dom_sf"/>
</dbReference>
<dbReference type="AlphaFoldDB" id="A0A6N8HH32"/>
<dbReference type="Pfam" id="PF09685">
    <property type="entry name" value="MamF_MmsF"/>
    <property type="match status" value="1"/>
</dbReference>
<dbReference type="InterPro" id="IPR019109">
    <property type="entry name" value="MamF_MmsF"/>
</dbReference>
<comment type="subcellular location">
    <subcellularLocation>
        <location evidence="1">Membrane</location>
        <topology evidence="1">Multi-pass membrane protein</topology>
    </subcellularLocation>
</comment>
<evidence type="ECO:0000313" key="8">
    <source>
        <dbReference type="Proteomes" id="UP000433945"/>
    </source>
</evidence>
<dbReference type="PANTHER" id="PTHR43283:SF18">
    <property type="match status" value="1"/>
</dbReference>
<gene>
    <name evidence="7" type="ORF">GN157_14935</name>
</gene>
<dbReference type="InterPro" id="IPR050789">
    <property type="entry name" value="Diverse_Enzym_Activities"/>
</dbReference>
<dbReference type="InterPro" id="IPR012338">
    <property type="entry name" value="Beta-lactam/transpept-like"/>
</dbReference>
<comment type="caution">
    <text evidence="7">The sequence shown here is derived from an EMBL/GenBank/DDBJ whole genome shotgun (WGS) entry which is preliminary data.</text>
</comment>
<evidence type="ECO:0000259" key="6">
    <source>
        <dbReference type="PROSITE" id="PS50943"/>
    </source>
</evidence>
<reference evidence="7 8" key="1">
    <citation type="submission" date="2019-12" db="EMBL/GenBank/DDBJ databases">
        <authorList>
            <person name="Sun J.-Q."/>
        </authorList>
    </citation>
    <scope>NUCLEOTIDE SEQUENCE [LARGE SCALE GENOMIC DNA]</scope>
    <source>
        <strain evidence="7 8">JCM 17928</strain>
    </source>
</reference>
<dbReference type="EMBL" id="WOWP01000058">
    <property type="protein sequence ID" value="MUV05010.1"/>
    <property type="molecule type" value="Genomic_DNA"/>
</dbReference>